<reference evidence="1" key="2">
    <citation type="submission" date="2015-04" db="UniProtKB">
        <authorList>
            <consortium name="EnsemblPlants"/>
        </authorList>
    </citation>
    <scope>IDENTIFICATION</scope>
</reference>
<protein>
    <submittedName>
        <fullName evidence="1">Uncharacterized protein</fullName>
    </submittedName>
</protein>
<accession>A0A0D9Y4I9</accession>
<dbReference type="Gramene" id="OGLUM01G06720.1">
    <property type="protein sequence ID" value="OGLUM01G06720.1"/>
    <property type="gene ID" value="OGLUM01G06720"/>
</dbReference>
<dbReference type="AlphaFoldDB" id="A0A0D9Y4I9"/>
<sequence>MAGCCVFLRWPSTLPSLLGYRSLDDSKVASLSSPAVTVVVEKECYPSRLLLETAVRKDESKAMLFVDVTILFLSVLCAK</sequence>
<dbReference type="HOGENOM" id="CLU_2626300_0_0_1"/>
<reference evidence="1" key="1">
    <citation type="submission" date="2013-08" db="EMBL/GenBank/DDBJ databases">
        <title>Oryza genome evolution.</title>
        <authorList>
            <person name="Wing R.A."/>
            <person name="Panaud O."/>
            <person name="Oliveira A.C."/>
        </authorList>
    </citation>
    <scope>NUCLEOTIDE SEQUENCE</scope>
</reference>
<reference evidence="1" key="3">
    <citation type="submission" date="2018-05" db="EMBL/GenBank/DDBJ databases">
        <title>OgluRS3 (Oryza glumaepatula Reference Sequence Version 3).</title>
        <authorList>
            <person name="Zhang J."/>
            <person name="Kudrna D."/>
            <person name="Lee S."/>
            <person name="Talag J."/>
            <person name="Welchert J."/>
            <person name="Wing R.A."/>
        </authorList>
    </citation>
    <scope>NUCLEOTIDE SEQUENCE [LARGE SCALE GENOMIC DNA]</scope>
</reference>
<evidence type="ECO:0000313" key="2">
    <source>
        <dbReference type="Proteomes" id="UP000026961"/>
    </source>
</evidence>
<dbReference type="EnsemblPlants" id="OGLUM01G06720.1">
    <property type="protein sequence ID" value="OGLUM01G06720.1"/>
    <property type="gene ID" value="OGLUM01G06720"/>
</dbReference>
<keyword evidence="2" id="KW-1185">Reference proteome</keyword>
<evidence type="ECO:0000313" key="1">
    <source>
        <dbReference type="EnsemblPlants" id="OGLUM01G06720.1"/>
    </source>
</evidence>
<dbReference type="Proteomes" id="UP000026961">
    <property type="component" value="Chromosome 1"/>
</dbReference>
<name>A0A0D9Y4I9_9ORYZ</name>
<organism evidence="1">
    <name type="scientific">Oryza glumipatula</name>
    <dbReference type="NCBI Taxonomy" id="40148"/>
    <lineage>
        <taxon>Eukaryota</taxon>
        <taxon>Viridiplantae</taxon>
        <taxon>Streptophyta</taxon>
        <taxon>Embryophyta</taxon>
        <taxon>Tracheophyta</taxon>
        <taxon>Spermatophyta</taxon>
        <taxon>Magnoliopsida</taxon>
        <taxon>Liliopsida</taxon>
        <taxon>Poales</taxon>
        <taxon>Poaceae</taxon>
        <taxon>BOP clade</taxon>
        <taxon>Oryzoideae</taxon>
        <taxon>Oryzeae</taxon>
        <taxon>Oryzinae</taxon>
        <taxon>Oryza</taxon>
    </lineage>
</organism>
<proteinExistence type="predicted"/>